<keyword evidence="3 7" id="KW-0378">Hydrolase</keyword>
<evidence type="ECO:0000256" key="2">
    <source>
        <dbReference type="ARBA" id="ARBA00022763"/>
    </source>
</evidence>
<dbReference type="InterPro" id="IPR039418">
    <property type="entry name" value="LexA-like"/>
</dbReference>
<dbReference type="Gene3D" id="2.10.109.10">
    <property type="entry name" value="Umud Fragment, subunit A"/>
    <property type="match status" value="1"/>
</dbReference>
<feature type="domain" description="Peptidase S24/S26A/S26B/S26C" evidence="8">
    <location>
        <begin position="15"/>
        <end position="108"/>
    </location>
</feature>
<dbReference type="NCBIfam" id="NF007621">
    <property type="entry name" value="PRK10276.1"/>
    <property type="match status" value="1"/>
</dbReference>
<organism evidence="9 10">
    <name type="scientific">Vogesella indigofera</name>
    <name type="common">Pseudomonas indigofera</name>
    <dbReference type="NCBI Taxonomy" id="45465"/>
    <lineage>
        <taxon>Bacteria</taxon>
        <taxon>Pseudomonadati</taxon>
        <taxon>Pseudomonadota</taxon>
        <taxon>Betaproteobacteria</taxon>
        <taxon>Neisseriales</taxon>
        <taxon>Chromobacteriaceae</taxon>
        <taxon>Vogesella</taxon>
    </lineage>
</organism>
<evidence type="ECO:0000256" key="5">
    <source>
        <dbReference type="ARBA" id="ARBA00023204"/>
    </source>
</evidence>
<evidence type="ECO:0000256" key="3">
    <source>
        <dbReference type="ARBA" id="ARBA00022801"/>
    </source>
</evidence>
<keyword evidence="6" id="KW-0742">SOS response</keyword>
<evidence type="ECO:0000313" key="10">
    <source>
        <dbReference type="Proteomes" id="UP001221566"/>
    </source>
</evidence>
<comment type="caution">
    <text evidence="9">The sequence shown here is derived from an EMBL/GenBank/DDBJ whole genome shotgun (WGS) entry which is preliminary data.</text>
</comment>
<keyword evidence="10" id="KW-1185">Reference proteome</keyword>
<keyword evidence="2" id="KW-0227">DNA damage</keyword>
<dbReference type="EMBL" id="JAQQKY010000015">
    <property type="protein sequence ID" value="MDC7692539.1"/>
    <property type="molecule type" value="Genomic_DNA"/>
</dbReference>
<dbReference type="PRINTS" id="PR00726">
    <property type="entry name" value="LEXASERPTASE"/>
</dbReference>
<dbReference type="InterPro" id="IPR036286">
    <property type="entry name" value="LexA/Signal_pep-like_sf"/>
</dbReference>
<dbReference type="InterPro" id="IPR050077">
    <property type="entry name" value="LexA_repressor"/>
</dbReference>
<keyword evidence="4 7" id="KW-0068">Autocatalytic cleavage</keyword>
<dbReference type="RefSeq" id="WP_272804125.1">
    <property type="nucleotide sequence ID" value="NZ_JAQQKY010000015.1"/>
</dbReference>
<dbReference type="PANTHER" id="PTHR33516">
    <property type="entry name" value="LEXA REPRESSOR"/>
    <property type="match status" value="1"/>
</dbReference>
<evidence type="ECO:0000259" key="8">
    <source>
        <dbReference type="Pfam" id="PF00717"/>
    </source>
</evidence>
<sequence>MLSNVEPFELDAGPLDLNALLIKDPPATFMVRVAGESMLGAGIAPGDILTVDKGLEPQNDDIVLAIVDGAFTVKRLCLGREVMLLAENPAYPPIRLAGEQELMIWGVVTGCVKQFKHPGQRRPSR</sequence>
<dbReference type="InterPro" id="IPR015927">
    <property type="entry name" value="Peptidase_S24_S26A/B/C"/>
</dbReference>
<evidence type="ECO:0000313" key="9">
    <source>
        <dbReference type="EMBL" id="MDC7692539.1"/>
    </source>
</evidence>
<dbReference type="PANTHER" id="PTHR33516:SF2">
    <property type="entry name" value="LEXA REPRESSOR-RELATED"/>
    <property type="match status" value="1"/>
</dbReference>
<keyword evidence="9" id="KW-0548">Nucleotidyltransferase</keyword>
<evidence type="ECO:0000256" key="4">
    <source>
        <dbReference type="ARBA" id="ARBA00022813"/>
    </source>
</evidence>
<keyword evidence="9" id="KW-0808">Transferase</keyword>
<dbReference type="GO" id="GO:0003887">
    <property type="term" value="F:DNA-directed DNA polymerase activity"/>
    <property type="evidence" value="ECO:0007669"/>
    <property type="project" value="UniProtKB-EC"/>
</dbReference>
<dbReference type="InterPro" id="IPR006197">
    <property type="entry name" value="Peptidase_S24_LexA"/>
</dbReference>
<evidence type="ECO:0000256" key="7">
    <source>
        <dbReference type="RuleBase" id="RU003991"/>
    </source>
</evidence>
<keyword evidence="5" id="KW-0234">DNA repair</keyword>
<evidence type="ECO:0000256" key="6">
    <source>
        <dbReference type="ARBA" id="ARBA00023236"/>
    </source>
</evidence>
<dbReference type="Proteomes" id="UP001221566">
    <property type="component" value="Unassembled WGS sequence"/>
</dbReference>
<accession>A0ABT5I8M6</accession>
<proteinExistence type="inferred from homology"/>
<dbReference type="Pfam" id="PF00717">
    <property type="entry name" value="Peptidase_S24"/>
    <property type="match status" value="1"/>
</dbReference>
<comment type="similarity">
    <text evidence="1 7">Belongs to the peptidase S24 family.</text>
</comment>
<gene>
    <name evidence="9" type="primary">umuD</name>
    <name evidence="9" type="ORF">PQU93_17395</name>
</gene>
<name>A0ABT5I8M6_VOGIN</name>
<evidence type="ECO:0000256" key="1">
    <source>
        <dbReference type="ARBA" id="ARBA00007484"/>
    </source>
</evidence>
<dbReference type="CDD" id="cd06529">
    <property type="entry name" value="S24_LexA-like"/>
    <property type="match status" value="1"/>
</dbReference>
<reference evidence="9 10" key="1">
    <citation type="submission" date="2023-01" db="EMBL/GenBank/DDBJ databases">
        <title>Novel species of the genus Vogesella isolated from rivers.</title>
        <authorList>
            <person name="Lu H."/>
        </authorList>
    </citation>
    <scope>NUCLEOTIDE SEQUENCE [LARGE SCALE GENOMIC DNA]</scope>
    <source>
        <strain evidence="9 10">SH7W</strain>
    </source>
</reference>
<dbReference type="EC" id="2.7.7.7" evidence="9"/>
<protein>
    <submittedName>
        <fullName evidence="9">Translesion error-prone DNA polymerase V autoproteolytic subunit</fullName>
        <ecNumber evidence="9">2.7.7.7</ecNumber>
    </submittedName>
</protein>
<dbReference type="SUPFAM" id="SSF51306">
    <property type="entry name" value="LexA/Signal peptidase"/>
    <property type="match status" value="1"/>
</dbReference>